<comment type="caution">
    <text evidence="2">The sequence shown here is derived from an EMBL/GenBank/DDBJ whole genome shotgun (WGS) entry which is preliminary data.</text>
</comment>
<dbReference type="EMBL" id="JAPFQN010000001">
    <property type="protein sequence ID" value="MCX2742224.1"/>
    <property type="molecule type" value="Genomic_DNA"/>
</dbReference>
<evidence type="ECO:0000259" key="1">
    <source>
        <dbReference type="Pfam" id="PF13271"/>
    </source>
</evidence>
<accession>A0ABT3RLF9</accession>
<gene>
    <name evidence="2" type="ORF">OO013_00025</name>
</gene>
<sequence>MKETCEIILCYSEVDNSNFESGNKGWIDQFVIIFQKFLDRISERKCIIHKLSDDEDTYEDVDIFIPVISPNFLQSETCQGYLRKHLKRMSNDPLKIGNSVYALVYLPVFEEELNNVVKESPKVDFYELEPFSDVPVVYEAENEDGINQKYWSRVSDLSSMVINYIRNEISIGDSGDRSYFKNESKNIYVANVVNECLEAREALIRDLKRHGYNVYPKGSMPDNKVELSAKIKEELSYCSVSVHMLGGEYGHISEKFRTSISELEHDLSLERANQGNNKFKRIVWLSTHLTEMSDRQRFFAERVIQQSEDKLLTEIVDLPLAEFKSLVRKFINSDQYQEDINLDYSAGDSEGTYLMYNDYDKHNVISLKEKLNKLGVKYSICENEGNAFDTFERHKYLLNNCSSTIIFNTNQNKDWITSRLRDVLKSKGLGRAHSYEFNVIYTPDCDINTDLIDKLEFPIILQSDDFEKKLEGFLAKTANN</sequence>
<dbReference type="RefSeq" id="WP_266054461.1">
    <property type="nucleotide sequence ID" value="NZ_JAPFQN010000001.1"/>
</dbReference>
<evidence type="ECO:0000313" key="2">
    <source>
        <dbReference type="EMBL" id="MCX2742224.1"/>
    </source>
</evidence>
<reference evidence="2 3" key="1">
    <citation type="submission" date="2022-11" db="EMBL/GenBank/DDBJ databases">
        <title>The characterization of three novel Bacteroidetes species and genomic analysis of their roles in tidal elemental geochemical cycles.</title>
        <authorList>
            <person name="Ma K."/>
        </authorList>
    </citation>
    <scope>NUCLEOTIDE SEQUENCE [LARGE SCALE GENOMIC DNA]</scope>
    <source>
        <strain evidence="2 3">M17</strain>
    </source>
</reference>
<dbReference type="Proteomes" id="UP001209885">
    <property type="component" value="Unassembled WGS sequence"/>
</dbReference>
<protein>
    <submittedName>
        <fullName evidence="2">DUF4062 domain-containing protein</fullName>
    </submittedName>
</protein>
<keyword evidence="3" id="KW-1185">Reference proteome</keyword>
<proteinExistence type="predicted"/>
<name>A0ABT3RLF9_9BACT</name>
<dbReference type="InterPro" id="IPR025139">
    <property type="entry name" value="DUF4062"/>
</dbReference>
<organism evidence="2 3">
    <name type="scientific">Mangrovivirga halotolerans</name>
    <dbReference type="NCBI Taxonomy" id="2993936"/>
    <lineage>
        <taxon>Bacteria</taxon>
        <taxon>Pseudomonadati</taxon>
        <taxon>Bacteroidota</taxon>
        <taxon>Cytophagia</taxon>
        <taxon>Cytophagales</taxon>
        <taxon>Mangrovivirgaceae</taxon>
        <taxon>Mangrovivirga</taxon>
    </lineage>
</organism>
<evidence type="ECO:0000313" key="3">
    <source>
        <dbReference type="Proteomes" id="UP001209885"/>
    </source>
</evidence>
<feature type="domain" description="DUF4062" evidence="1">
    <location>
        <begin position="187"/>
        <end position="265"/>
    </location>
</feature>
<dbReference type="Pfam" id="PF13271">
    <property type="entry name" value="DUF4062"/>
    <property type="match status" value="1"/>
</dbReference>